<evidence type="ECO:0000313" key="2">
    <source>
        <dbReference type="Ensembl" id="ENSHHUP00000076148.1"/>
    </source>
</evidence>
<protein>
    <submittedName>
        <fullName evidence="2">Uncharacterized protein</fullName>
    </submittedName>
</protein>
<keyword evidence="1" id="KW-0732">Signal</keyword>
<sequence>MMERAAVLVLCCLVPSVSGSSLWPSIRYWEKPNILHNSNFISNPKKQLQGTAKQCQEAEVQFPLRTQFGNLM</sequence>
<proteinExistence type="predicted"/>
<dbReference type="Ensembl" id="ENSHHUT00000078631.1">
    <property type="protein sequence ID" value="ENSHHUP00000076148.1"/>
    <property type="gene ID" value="ENSHHUG00000044576.1"/>
</dbReference>
<reference evidence="3" key="1">
    <citation type="submission" date="2018-06" db="EMBL/GenBank/DDBJ databases">
        <title>Genome assembly of Danube salmon.</title>
        <authorList>
            <person name="Macqueen D.J."/>
            <person name="Gundappa M.K."/>
        </authorList>
    </citation>
    <scope>NUCLEOTIDE SEQUENCE [LARGE SCALE GENOMIC DNA]</scope>
</reference>
<reference evidence="2" key="2">
    <citation type="submission" date="2025-08" db="UniProtKB">
        <authorList>
            <consortium name="Ensembl"/>
        </authorList>
    </citation>
    <scope>IDENTIFICATION</scope>
</reference>
<organism evidence="2 3">
    <name type="scientific">Hucho hucho</name>
    <name type="common">huchen</name>
    <dbReference type="NCBI Taxonomy" id="62062"/>
    <lineage>
        <taxon>Eukaryota</taxon>
        <taxon>Metazoa</taxon>
        <taxon>Chordata</taxon>
        <taxon>Craniata</taxon>
        <taxon>Vertebrata</taxon>
        <taxon>Euteleostomi</taxon>
        <taxon>Actinopterygii</taxon>
        <taxon>Neopterygii</taxon>
        <taxon>Teleostei</taxon>
        <taxon>Protacanthopterygii</taxon>
        <taxon>Salmoniformes</taxon>
        <taxon>Salmonidae</taxon>
        <taxon>Salmoninae</taxon>
        <taxon>Hucho</taxon>
    </lineage>
</organism>
<dbReference type="Proteomes" id="UP000314982">
    <property type="component" value="Unassembled WGS sequence"/>
</dbReference>
<dbReference type="AlphaFoldDB" id="A0A4W5QQX6"/>
<feature type="signal peptide" evidence="1">
    <location>
        <begin position="1"/>
        <end position="19"/>
    </location>
</feature>
<keyword evidence="3" id="KW-1185">Reference proteome</keyword>
<evidence type="ECO:0000256" key="1">
    <source>
        <dbReference type="SAM" id="SignalP"/>
    </source>
</evidence>
<evidence type="ECO:0000313" key="3">
    <source>
        <dbReference type="Proteomes" id="UP000314982"/>
    </source>
</evidence>
<accession>A0A4W5QQX6</accession>
<feature type="chain" id="PRO_5021337785" evidence="1">
    <location>
        <begin position="20"/>
        <end position="72"/>
    </location>
</feature>
<reference evidence="2" key="3">
    <citation type="submission" date="2025-09" db="UniProtKB">
        <authorList>
            <consortium name="Ensembl"/>
        </authorList>
    </citation>
    <scope>IDENTIFICATION</scope>
</reference>
<name>A0A4W5QQX6_9TELE</name>